<evidence type="ECO:0000313" key="3">
    <source>
        <dbReference type="Proteomes" id="UP000001340"/>
    </source>
</evidence>
<evidence type="ECO:0000256" key="1">
    <source>
        <dbReference type="SAM" id="MobiDB-lite"/>
    </source>
</evidence>
<proteinExistence type="predicted"/>
<feature type="region of interest" description="Disordered" evidence="1">
    <location>
        <begin position="1"/>
        <end position="60"/>
    </location>
</feature>
<dbReference type="EMBL" id="AHNR02000028">
    <property type="protein sequence ID" value="EKR55556.1"/>
    <property type="molecule type" value="Genomic_DNA"/>
</dbReference>
<dbReference type="Proteomes" id="UP000001340">
    <property type="component" value="Unassembled WGS sequence"/>
</dbReference>
<gene>
    <name evidence="2" type="ORF">LEP1GSC105_2183</name>
</gene>
<sequence length="60" mass="6461">MVAKKKTKKTPVKKAKKKAAPKKVAKKKRIPKADVVSSTSKGVTVDVTPKTEGEIQDGQD</sequence>
<dbReference type="RefSeq" id="WP_000225912.1">
    <property type="nucleotide sequence ID" value="NZ_AHNR02000028.1"/>
</dbReference>
<dbReference type="AlphaFoldDB" id="A0A0E2D6B3"/>
<comment type="caution">
    <text evidence="2">The sequence shown here is derived from an EMBL/GenBank/DDBJ whole genome shotgun (WGS) entry which is preliminary data.</text>
</comment>
<organism evidence="2 3">
    <name type="scientific">Leptospira interrogans str. UI 12758</name>
    <dbReference type="NCBI Taxonomy" id="1049938"/>
    <lineage>
        <taxon>Bacteria</taxon>
        <taxon>Pseudomonadati</taxon>
        <taxon>Spirochaetota</taxon>
        <taxon>Spirochaetia</taxon>
        <taxon>Leptospirales</taxon>
        <taxon>Leptospiraceae</taxon>
        <taxon>Leptospira</taxon>
    </lineage>
</organism>
<accession>A0A0E2D6B3</accession>
<name>A0A0E2D6B3_LEPIR</name>
<feature type="compositionally biased region" description="Basic residues" evidence="1">
    <location>
        <begin position="1"/>
        <end position="30"/>
    </location>
</feature>
<reference evidence="2 3" key="1">
    <citation type="submission" date="2012-10" db="EMBL/GenBank/DDBJ databases">
        <authorList>
            <person name="Harkins D.M."/>
            <person name="Durkin A.S."/>
            <person name="Brinkac L.M."/>
            <person name="Haft D.H."/>
            <person name="Selengut J.D."/>
            <person name="Sanka R."/>
            <person name="DePew J."/>
            <person name="Purushe J."/>
            <person name="Chanthongthip A."/>
            <person name="Lattana O."/>
            <person name="Phetsouvanh R."/>
            <person name="Newton P.N."/>
            <person name="Vinetz J.M."/>
            <person name="Sutton G.G."/>
            <person name="Nierman W.C."/>
            <person name="Fouts D.E."/>
        </authorList>
    </citation>
    <scope>NUCLEOTIDE SEQUENCE [LARGE SCALE GENOMIC DNA]</scope>
    <source>
        <strain evidence="2 3">UI 12758</strain>
    </source>
</reference>
<evidence type="ECO:0000313" key="2">
    <source>
        <dbReference type="EMBL" id="EKR55556.1"/>
    </source>
</evidence>
<protein>
    <submittedName>
        <fullName evidence="2">Uncharacterized protein</fullName>
    </submittedName>
</protein>